<accession>A0ABD1JKZ4</accession>
<dbReference type="Proteomes" id="UP001591681">
    <property type="component" value="Unassembled WGS sequence"/>
</dbReference>
<evidence type="ECO:0000313" key="1">
    <source>
        <dbReference type="EMBL" id="KAL2087830.1"/>
    </source>
</evidence>
<dbReference type="PANTHER" id="PTHR46888:SF13">
    <property type="entry name" value="RIBONUCLEASE H"/>
    <property type="match status" value="1"/>
</dbReference>
<dbReference type="EMBL" id="JBHFQA010000014">
    <property type="protein sequence ID" value="KAL2087830.1"/>
    <property type="molecule type" value="Genomic_DNA"/>
</dbReference>
<dbReference type="PANTHER" id="PTHR46888">
    <property type="entry name" value="ZINC KNUCKLE DOMAINCONTAINING PROTEIN-RELATED"/>
    <property type="match status" value="1"/>
</dbReference>
<proteinExistence type="predicted"/>
<protein>
    <submittedName>
        <fullName evidence="1">Uncharacterized protein</fullName>
    </submittedName>
</protein>
<reference evidence="1 2" key="1">
    <citation type="submission" date="2024-09" db="EMBL/GenBank/DDBJ databases">
        <title>A chromosome-level genome assembly of Gray's grenadier anchovy, Coilia grayii.</title>
        <authorList>
            <person name="Fu Z."/>
        </authorList>
    </citation>
    <scope>NUCLEOTIDE SEQUENCE [LARGE SCALE GENOMIC DNA]</scope>
    <source>
        <strain evidence="1">G4</strain>
        <tissue evidence="1">Muscle</tissue>
    </source>
</reference>
<evidence type="ECO:0000313" key="2">
    <source>
        <dbReference type="Proteomes" id="UP001591681"/>
    </source>
</evidence>
<comment type="caution">
    <text evidence="1">The sequence shown here is derived from an EMBL/GenBank/DDBJ whole genome shotgun (WGS) entry which is preliminary data.</text>
</comment>
<organism evidence="1 2">
    <name type="scientific">Coilia grayii</name>
    <name type="common">Gray's grenadier anchovy</name>
    <dbReference type="NCBI Taxonomy" id="363190"/>
    <lineage>
        <taxon>Eukaryota</taxon>
        <taxon>Metazoa</taxon>
        <taxon>Chordata</taxon>
        <taxon>Craniata</taxon>
        <taxon>Vertebrata</taxon>
        <taxon>Euteleostomi</taxon>
        <taxon>Actinopterygii</taxon>
        <taxon>Neopterygii</taxon>
        <taxon>Teleostei</taxon>
        <taxon>Clupei</taxon>
        <taxon>Clupeiformes</taxon>
        <taxon>Clupeoidei</taxon>
        <taxon>Engraulidae</taxon>
        <taxon>Coilinae</taxon>
        <taxon>Coilia</taxon>
    </lineage>
</organism>
<keyword evidence="2" id="KW-1185">Reference proteome</keyword>
<name>A0ABD1JKZ4_9TELE</name>
<dbReference type="AlphaFoldDB" id="A0ABD1JKZ4"/>
<gene>
    <name evidence="1" type="ORF">ACEWY4_016658</name>
</gene>
<dbReference type="SUPFAM" id="SSF47353">
    <property type="entry name" value="Retrovirus capsid dimerization domain-like"/>
    <property type="match status" value="1"/>
</dbReference>
<sequence length="467" mass="52570">MDYRFSSLKNVVVKEAPLQGTKMQRFNTQQALEMILDGANPCDSDGEHINLQVDSDSELSQLSSVHMDYHFSSLKNFVVKEAPLQGTKMQRFNTQRALEMILDGANPCDSDGEDINLQVDSDSELSQLSSVHMDYHFSSLKNFVVKEAPLQGTKMQRFNTQRALEMILDGANPCDSDGEDINLQVDSDSELSQLSSELLNKLTKEQIFKVAEHFSIQLSAAKSAKLSQLRSCLKDKLTEMQVLPASSAAMGQTTASSPCTVSPSGFDLSDVEEGLTFEQRKELLLLTLEQQSKERELDRRIEIEKMKYAHELEEKKLAFEAERLRLVSEGKLPRGGSGSSSNDTSGSSLSGMLKLLPRFNEKDPDVFFSLFETVADDRCWDDTERCLLLQTVLVGKAQEAYVALSGADRRKYKSVKEAVLKAYELVPEAYRQRFRTWRKADKQAHVEVARVLGCHFYRWLAAEGVCW</sequence>